<feature type="compositionally biased region" description="Polar residues" evidence="1">
    <location>
        <begin position="214"/>
        <end position="228"/>
    </location>
</feature>
<feature type="region of interest" description="Disordered" evidence="1">
    <location>
        <begin position="533"/>
        <end position="579"/>
    </location>
</feature>
<feature type="compositionally biased region" description="Polar residues" evidence="1">
    <location>
        <begin position="559"/>
        <end position="579"/>
    </location>
</feature>
<evidence type="ECO:0000313" key="2">
    <source>
        <dbReference type="EMBL" id="EJK74147.1"/>
    </source>
</evidence>
<name>K0TP52_THAOC</name>
<reference evidence="2 3" key="1">
    <citation type="journal article" date="2012" name="Genome Biol.">
        <title>Genome and low-iron response of an oceanic diatom adapted to chronic iron limitation.</title>
        <authorList>
            <person name="Lommer M."/>
            <person name="Specht M."/>
            <person name="Roy A.S."/>
            <person name="Kraemer L."/>
            <person name="Andreson R."/>
            <person name="Gutowska M.A."/>
            <person name="Wolf J."/>
            <person name="Bergner S.V."/>
            <person name="Schilhabel M.B."/>
            <person name="Klostermeier U.C."/>
            <person name="Beiko R.G."/>
            <person name="Rosenstiel P."/>
            <person name="Hippler M."/>
            <person name="Laroche J."/>
        </authorList>
    </citation>
    <scope>NUCLEOTIDE SEQUENCE [LARGE SCALE GENOMIC DNA]</scope>
    <source>
        <strain evidence="2 3">CCMP1005</strain>
    </source>
</reference>
<proteinExistence type="predicted"/>
<dbReference type="EMBL" id="AGNL01003919">
    <property type="protein sequence ID" value="EJK74147.1"/>
    <property type="molecule type" value="Genomic_DNA"/>
</dbReference>
<feature type="region of interest" description="Disordered" evidence="1">
    <location>
        <begin position="197"/>
        <end position="261"/>
    </location>
</feature>
<protein>
    <recommendedName>
        <fullName evidence="4">HYR domain-containing protein</fullName>
    </recommendedName>
</protein>
<feature type="compositionally biased region" description="Low complexity" evidence="1">
    <location>
        <begin position="229"/>
        <end position="256"/>
    </location>
</feature>
<comment type="caution">
    <text evidence="2">The sequence shown here is derived from an EMBL/GenBank/DDBJ whole genome shotgun (WGS) entry which is preliminary data.</text>
</comment>
<accession>K0TP52</accession>
<dbReference type="Proteomes" id="UP000266841">
    <property type="component" value="Unassembled WGS sequence"/>
</dbReference>
<evidence type="ECO:0000313" key="3">
    <source>
        <dbReference type="Proteomes" id="UP000266841"/>
    </source>
</evidence>
<feature type="compositionally biased region" description="Low complexity" evidence="1">
    <location>
        <begin position="533"/>
        <end position="553"/>
    </location>
</feature>
<dbReference type="eggNOG" id="ENOG502T2IG">
    <property type="taxonomic scope" value="Eukaryota"/>
</dbReference>
<feature type="region of interest" description="Disordered" evidence="1">
    <location>
        <begin position="13"/>
        <end position="71"/>
    </location>
</feature>
<organism evidence="2 3">
    <name type="scientific">Thalassiosira oceanica</name>
    <name type="common">Marine diatom</name>
    <dbReference type="NCBI Taxonomy" id="159749"/>
    <lineage>
        <taxon>Eukaryota</taxon>
        <taxon>Sar</taxon>
        <taxon>Stramenopiles</taxon>
        <taxon>Ochrophyta</taxon>
        <taxon>Bacillariophyta</taxon>
        <taxon>Coscinodiscophyceae</taxon>
        <taxon>Thalassiosirophycidae</taxon>
        <taxon>Thalassiosirales</taxon>
        <taxon>Thalassiosiraceae</taxon>
        <taxon>Thalassiosira</taxon>
    </lineage>
</organism>
<dbReference type="AlphaFoldDB" id="K0TP52"/>
<feature type="compositionally biased region" description="Low complexity" evidence="1">
    <location>
        <begin position="199"/>
        <end position="213"/>
    </location>
</feature>
<keyword evidence="3" id="KW-1185">Reference proteome</keyword>
<evidence type="ECO:0008006" key="4">
    <source>
        <dbReference type="Google" id="ProtNLM"/>
    </source>
</evidence>
<sequence length="958" mass="105693">MPNNRFIVFVFSPQPSDHPSVSIWPTGKPSSTPSVAPSEMPSWTPSSDPTESPTRFPSQSPVSRCPPSYDKTRTDYAAGDRVEIFSTIYECKEFPYQPYCNIADESVLRKYEKDYWNDAWSLIGPCDDSFPSKSPSYAPTSVEHAVSVGIIRKWYPDLFVDENLCRYDDYYPLWMSFDSNKEDYLFDSRDECCSQFPCETASPTSEPSTIEPSRQPTESPTESPTEMASPTNSPSTSPSLSPTNSPSSNPTASPSSDLAPIIRPFQNGRGVLGAFGEDIVLFCEAFDPEGHELTYQWGVNCGTGAEFIENEDTNRPTLRIPQGLDPGSTCEFTVSVCDRPNRCTSENGSIAILNSDPEASCVVNATVEATDESCSAFAEVDFGSSDADGSILERTYEPAGPYQVTGGETTYDVILTVLDAHGEIDSCSAQVTVTNAAPQVQLEDVFFVYLNGEIDDTEENGNLSVTATDDQTLSYQWSLDERCDTDEVSISGADTNFPHVTIMENSDMKVCGVSCRVCDSCGACSESSASIIARRSPTPSPNTPTSAPSTTVSEIPSFAESNKPSSKSDQPSLASSNVPSLARSTFPSLLKSESPSLTISELPSLFGSTLLSNPPSVMPSGMPLKMPGEIPTLRLSAHPTQMQQPTSSPSHEELDLVGICPDAYDATKTSSYSAGSLVEVMQIVYKCQEYPYAHFCTLESFAPQSNQSLWRDAWAEVGVCVRVPSLSPTDLPSSTPITNKATRTPTNLPSSAPITINPTRGPSELPTFAPITNKPTRRPTRRPSANPSLSPTTHMPSGNPTPDQEWLELVSKFPYTWPHRRFKYWIELDGDDRLTARKQLGYSRNTWNNLQTAVVESKIFVDLEESEQVGLNMLDISADQWDCFMNHYSGIYWEDLVKKDVARYYEVLGWNQEWWDNGTGQPETEDVYWDGLTPDQQEAAYKLCYFEKSWEWLELSSW</sequence>
<gene>
    <name evidence="2" type="ORF">THAOC_04194</name>
</gene>
<feature type="region of interest" description="Disordered" evidence="1">
    <location>
        <begin position="729"/>
        <end position="803"/>
    </location>
</feature>
<feature type="compositionally biased region" description="Polar residues" evidence="1">
    <location>
        <begin position="28"/>
        <end position="62"/>
    </location>
</feature>
<feature type="compositionally biased region" description="Polar residues" evidence="1">
    <location>
        <begin position="737"/>
        <end position="760"/>
    </location>
</feature>
<dbReference type="PANTHER" id="PTHR38909:SF1">
    <property type="entry name" value="G PROTEIN GAMMA DOMAIN-CONTAINING PROTEIN"/>
    <property type="match status" value="1"/>
</dbReference>
<feature type="compositionally biased region" description="Polar residues" evidence="1">
    <location>
        <begin position="785"/>
        <end position="802"/>
    </location>
</feature>
<evidence type="ECO:0000256" key="1">
    <source>
        <dbReference type="SAM" id="MobiDB-lite"/>
    </source>
</evidence>
<dbReference type="PANTHER" id="PTHR38909">
    <property type="entry name" value="G PROTEIN GAMMA DOMAIN-CONTAINING PROTEIN"/>
    <property type="match status" value="1"/>
</dbReference>